<accession>A0ABW5MVN3</accession>
<dbReference type="RefSeq" id="WP_377766722.1">
    <property type="nucleotide sequence ID" value="NZ_JBHULB010000011.1"/>
</dbReference>
<keyword evidence="3" id="KW-0675">Receptor</keyword>
<gene>
    <name evidence="3" type="ORF">ACFSQJ_09490</name>
</gene>
<dbReference type="Gene3D" id="2.170.130.10">
    <property type="entry name" value="TonB-dependent receptor, plug domain"/>
    <property type="match status" value="2"/>
</dbReference>
<evidence type="ECO:0000313" key="3">
    <source>
        <dbReference type="EMBL" id="MFD2587162.1"/>
    </source>
</evidence>
<keyword evidence="1" id="KW-0732">Signal</keyword>
<dbReference type="InterPro" id="IPR012910">
    <property type="entry name" value="Plug_dom"/>
</dbReference>
<comment type="caution">
    <text evidence="3">The sequence shown here is derived from an EMBL/GenBank/DDBJ whole genome shotgun (WGS) entry which is preliminary data.</text>
</comment>
<organism evidence="3 4">
    <name type="scientific">Croceitalea marina</name>
    <dbReference type="NCBI Taxonomy" id="1775166"/>
    <lineage>
        <taxon>Bacteria</taxon>
        <taxon>Pseudomonadati</taxon>
        <taxon>Bacteroidota</taxon>
        <taxon>Flavobacteriia</taxon>
        <taxon>Flavobacteriales</taxon>
        <taxon>Flavobacteriaceae</taxon>
        <taxon>Croceitalea</taxon>
    </lineage>
</organism>
<protein>
    <submittedName>
        <fullName evidence="3">TonB-dependent receptor plug domain-containing protein</fullName>
    </submittedName>
</protein>
<name>A0ABW5MVN3_9FLAO</name>
<feature type="signal peptide" evidence="1">
    <location>
        <begin position="1"/>
        <end position="19"/>
    </location>
</feature>
<dbReference type="EMBL" id="JBHULB010000011">
    <property type="protein sequence ID" value="MFD2587162.1"/>
    <property type="molecule type" value="Genomic_DNA"/>
</dbReference>
<reference evidence="4" key="1">
    <citation type="journal article" date="2019" name="Int. J. Syst. Evol. Microbiol.">
        <title>The Global Catalogue of Microorganisms (GCM) 10K type strain sequencing project: providing services to taxonomists for standard genome sequencing and annotation.</title>
        <authorList>
            <consortium name="The Broad Institute Genomics Platform"/>
            <consortium name="The Broad Institute Genome Sequencing Center for Infectious Disease"/>
            <person name="Wu L."/>
            <person name="Ma J."/>
        </authorList>
    </citation>
    <scope>NUCLEOTIDE SEQUENCE [LARGE SCALE GENOMIC DNA]</scope>
    <source>
        <strain evidence="4">KCTC 52368</strain>
    </source>
</reference>
<evidence type="ECO:0000256" key="1">
    <source>
        <dbReference type="SAM" id="SignalP"/>
    </source>
</evidence>
<keyword evidence="4" id="KW-1185">Reference proteome</keyword>
<dbReference type="Proteomes" id="UP001597526">
    <property type="component" value="Unassembled WGS sequence"/>
</dbReference>
<dbReference type="Pfam" id="PF07715">
    <property type="entry name" value="Plug"/>
    <property type="match status" value="1"/>
</dbReference>
<sequence>MKRISILFLFCLLPLFGEAQEQVSEEHSAQITIRCTCTKIVDNSPLYILNGEPIQKEGLTSISPKSIVSIAVIKDLEALNRYGTQGECGVVLIKTKERKNIKCNAKVYPFKTYIIKNNNWVLQQDMYNAIEANVPSVRVSNRNNITKRPSVGIRGDFNTTVIVDGVRFNASILSTLNPNDIECIKVAPSIVATNYFLNNLQN</sequence>
<dbReference type="InterPro" id="IPR037066">
    <property type="entry name" value="Plug_dom_sf"/>
</dbReference>
<proteinExistence type="predicted"/>
<evidence type="ECO:0000313" key="4">
    <source>
        <dbReference type="Proteomes" id="UP001597526"/>
    </source>
</evidence>
<dbReference type="SUPFAM" id="SSF56935">
    <property type="entry name" value="Porins"/>
    <property type="match status" value="1"/>
</dbReference>
<feature type="domain" description="TonB-dependent receptor plug" evidence="2">
    <location>
        <begin position="125"/>
        <end position="187"/>
    </location>
</feature>
<evidence type="ECO:0000259" key="2">
    <source>
        <dbReference type="Pfam" id="PF07715"/>
    </source>
</evidence>
<feature type="chain" id="PRO_5045812225" evidence="1">
    <location>
        <begin position="20"/>
        <end position="202"/>
    </location>
</feature>